<dbReference type="Proteomes" id="UP001596044">
    <property type="component" value="Unassembled WGS sequence"/>
</dbReference>
<feature type="coiled-coil region" evidence="1">
    <location>
        <begin position="656"/>
        <end position="686"/>
    </location>
</feature>
<evidence type="ECO:0000256" key="3">
    <source>
        <dbReference type="SAM" id="Phobius"/>
    </source>
</evidence>
<sequence>MRITSIQVDGFGSLQGKLLDTDAPLVLFYGANEAGKSTLMGFVRAVLFGFPPRQGRSERYEPLGGGAHGGALTLLDEQGQRIRVERYDAPAAGGKRASAGLVKVTLGDGTIGGEELLNTLLGGLSAELFRSLFAFGLTELQELRTLQTDELSGYLYSAGLGVSGSAIMEAERKLAAQADSLYKPRGRNQEINRLLKELEGLEQALRRSRDHAAGYDGLQEERRSAEQRIAGLEQRQEAQRAELHKIGLAVKGRSGWVRLRQIGRELAALPARPGFPEHASARLGALEAELERAEAERTRLTIKQQGLQLQLQELKLLPAELLAHQVELNYLLEQASTYEEQQRSVTELRVEREHLRMQLSKLLREIDERWDEKHVAAFPVSISLRERVRSFKEQFRTARADELRVRTELEGLQRQRDRYHDQIRGLEADLHRQGISVEARRAGLVDAAEMLQRLARDYAKWQLLIREVQHHQERQAERQRHQQQLEEAAAQSKAASKRMQQRLVALSSLFTMLLPSWLLWQVNWQTAAVAFVVLAAVTWFAFASSRTAKPRVKRAERAVVAWHALTGEPESTGAGSGKPAEMKRAEEELRQLERSLQEQLERLYALRRHDPAMAETAAAAGTSWTRRGAAAAVPLQELQPHLEAWLREEELTKQQRSEHVRQLEKLKDAQEQLAQLREQEEERSAAWRQLGNAHAQLQAEWGEWLESLAMSDRLSPDAALETIQAVEHGHELLRQQHKLDAKLASYQTAIHQYEQKLIRLLGLSAGMKEPLLGLKRWKEQEQEQLQQLEVQQRLQQQLAEGEQELLAVQEDRQRLLERLQQLLAEGSAADGEALRKHEREQVERSKLRDEETALQAHLESLLGSSQLPDFAALMESHGEEDLTQRYLAVESELVATTEEANQLRQEVGRLSGMIGQLEQGTEHADRLLQVEALRAAVAQQVEHYAVASFASLLMKKARDVYERERQPGVLQQASVYFEQMTNGRFVQIKAPFGEQRLIVIRAGGQALETHQLSRGTAEQLYLSMRFALAQEYAGRAVLPLVMDDILVNFDEERMESCLRVMADVSQRHQVLLFTCHAHVRDAAARLLGSSRFIEL</sequence>
<feature type="coiled-coil region" evidence="1">
    <location>
        <begin position="188"/>
        <end position="242"/>
    </location>
</feature>
<dbReference type="PANTHER" id="PTHR41259:SF1">
    <property type="entry name" value="DOUBLE-STRAND BREAK REPAIR RAD50 ATPASE, PUTATIVE-RELATED"/>
    <property type="match status" value="1"/>
</dbReference>
<dbReference type="EMBL" id="JBHSMJ010000054">
    <property type="protein sequence ID" value="MFC5452510.1"/>
    <property type="molecule type" value="Genomic_DNA"/>
</dbReference>
<dbReference type="InterPro" id="IPR038734">
    <property type="entry name" value="YhaN_AAA"/>
</dbReference>
<evidence type="ECO:0000313" key="6">
    <source>
        <dbReference type="Proteomes" id="UP001596044"/>
    </source>
</evidence>
<keyword evidence="3" id="KW-0472">Membrane</keyword>
<dbReference type="SUPFAM" id="SSF52540">
    <property type="entry name" value="P-loop containing nucleoside triphosphate hydrolases"/>
    <property type="match status" value="1"/>
</dbReference>
<keyword evidence="3" id="KW-1133">Transmembrane helix</keyword>
<feature type="region of interest" description="Disordered" evidence="2">
    <location>
        <begin position="829"/>
        <end position="848"/>
    </location>
</feature>
<gene>
    <name evidence="5" type="ORF">ACFPOG_30350</name>
</gene>
<dbReference type="Pfam" id="PF13514">
    <property type="entry name" value="AAA_27"/>
    <property type="match status" value="1"/>
</dbReference>
<feature type="coiled-coil region" evidence="1">
    <location>
        <begin position="283"/>
        <end position="310"/>
    </location>
</feature>
<keyword evidence="3" id="KW-0812">Transmembrane</keyword>
<protein>
    <submittedName>
        <fullName evidence="5">AAA family ATPase</fullName>
    </submittedName>
</protein>
<feature type="coiled-coil region" evidence="1">
    <location>
        <begin position="771"/>
        <end position="825"/>
    </location>
</feature>
<keyword evidence="6" id="KW-1185">Reference proteome</keyword>
<dbReference type="Gene3D" id="3.40.50.300">
    <property type="entry name" value="P-loop containing nucleotide triphosphate hydrolases"/>
    <property type="match status" value="2"/>
</dbReference>
<proteinExistence type="predicted"/>
<dbReference type="RefSeq" id="WP_270880786.1">
    <property type="nucleotide sequence ID" value="NZ_JAQFVF010000038.1"/>
</dbReference>
<feature type="transmembrane region" description="Helical" evidence="3">
    <location>
        <begin position="503"/>
        <end position="520"/>
    </location>
</feature>
<reference evidence="6" key="1">
    <citation type="journal article" date="2019" name="Int. J. Syst. Evol. Microbiol.">
        <title>The Global Catalogue of Microorganisms (GCM) 10K type strain sequencing project: providing services to taxonomists for standard genome sequencing and annotation.</title>
        <authorList>
            <consortium name="The Broad Institute Genomics Platform"/>
            <consortium name="The Broad Institute Genome Sequencing Center for Infectious Disease"/>
            <person name="Wu L."/>
            <person name="Ma J."/>
        </authorList>
    </citation>
    <scope>NUCLEOTIDE SEQUENCE [LARGE SCALE GENOMIC DNA]</scope>
    <source>
        <strain evidence="6">KACC 11904</strain>
    </source>
</reference>
<comment type="caution">
    <text evidence="5">The sequence shown here is derived from an EMBL/GenBank/DDBJ whole genome shotgun (WGS) entry which is preliminary data.</text>
</comment>
<dbReference type="PANTHER" id="PTHR41259">
    <property type="entry name" value="DOUBLE-STRAND BREAK REPAIR RAD50 ATPASE, PUTATIVE-RELATED"/>
    <property type="match status" value="1"/>
</dbReference>
<feature type="coiled-coil region" evidence="1">
    <location>
        <begin position="471"/>
        <end position="502"/>
    </location>
</feature>
<dbReference type="InterPro" id="IPR027417">
    <property type="entry name" value="P-loop_NTPase"/>
</dbReference>
<evidence type="ECO:0000259" key="4">
    <source>
        <dbReference type="Pfam" id="PF13514"/>
    </source>
</evidence>
<organism evidence="5 6">
    <name type="scientific">Paenibacillus aestuarii</name>
    <dbReference type="NCBI Taxonomy" id="516965"/>
    <lineage>
        <taxon>Bacteria</taxon>
        <taxon>Bacillati</taxon>
        <taxon>Bacillota</taxon>
        <taxon>Bacilli</taxon>
        <taxon>Bacillales</taxon>
        <taxon>Paenibacillaceae</taxon>
        <taxon>Paenibacillus</taxon>
    </lineage>
</organism>
<name>A0ABW0KGV1_9BACL</name>
<feature type="domain" description="YhaN AAA" evidence="4">
    <location>
        <begin position="1"/>
        <end position="208"/>
    </location>
</feature>
<feature type="transmembrane region" description="Helical" evidence="3">
    <location>
        <begin position="526"/>
        <end position="544"/>
    </location>
</feature>
<keyword evidence="1" id="KW-0175">Coiled coil</keyword>
<feature type="coiled-coil region" evidence="1">
    <location>
        <begin position="582"/>
        <end position="609"/>
    </location>
</feature>
<feature type="coiled-coil region" evidence="1">
    <location>
        <begin position="338"/>
        <end position="365"/>
    </location>
</feature>
<accession>A0ABW0KGV1</accession>
<evidence type="ECO:0000313" key="5">
    <source>
        <dbReference type="EMBL" id="MFC5452510.1"/>
    </source>
</evidence>
<evidence type="ECO:0000256" key="2">
    <source>
        <dbReference type="SAM" id="MobiDB-lite"/>
    </source>
</evidence>
<evidence type="ECO:0000256" key="1">
    <source>
        <dbReference type="SAM" id="Coils"/>
    </source>
</evidence>
<feature type="compositionally biased region" description="Basic and acidic residues" evidence="2">
    <location>
        <begin position="832"/>
        <end position="848"/>
    </location>
</feature>